<proteinExistence type="predicted"/>
<accession>A0A200QT97</accession>
<name>A0A200QT97_MACCD</name>
<dbReference type="EMBL" id="MVGT01001101">
    <property type="protein sequence ID" value="OVA13681.1"/>
    <property type="molecule type" value="Genomic_DNA"/>
</dbReference>
<organism evidence="2 3">
    <name type="scientific">Macleaya cordata</name>
    <name type="common">Five-seeded plume-poppy</name>
    <name type="synonym">Bocconia cordata</name>
    <dbReference type="NCBI Taxonomy" id="56857"/>
    <lineage>
        <taxon>Eukaryota</taxon>
        <taxon>Viridiplantae</taxon>
        <taxon>Streptophyta</taxon>
        <taxon>Embryophyta</taxon>
        <taxon>Tracheophyta</taxon>
        <taxon>Spermatophyta</taxon>
        <taxon>Magnoliopsida</taxon>
        <taxon>Ranunculales</taxon>
        <taxon>Papaveraceae</taxon>
        <taxon>Papaveroideae</taxon>
        <taxon>Macleaya</taxon>
    </lineage>
</organism>
<keyword evidence="1" id="KW-1133">Transmembrane helix</keyword>
<evidence type="ECO:0000256" key="1">
    <source>
        <dbReference type="SAM" id="Phobius"/>
    </source>
</evidence>
<comment type="caution">
    <text evidence="2">The sequence shown here is derived from an EMBL/GenBank/DDBJ whole genome shotgun (WGS) entry which is preliminary data.</text>
</comment>
<gene>
    <name evidence="2" type="ORF">BVC80_1761g51</name>
</gene>
<evidence type="ECO:0000313" key="3">
    <source>
        <dbReference type="Proteomes" id="UP000195402"/>
    </source>
</evidence>
<evidence type="ECO:0000313" key="2">
    <source>
        <dbReference type="EMBL" id="OVA13681.1"/>
    </source>
</evidence>
<feature type="transmembrane region" description="Helical" evidence="1">
    <location>
        <begin position="20"/>
        <end position="39"/>
    </location>
</feature>
<reference evidence="2 3" key="1">
    <citation type="journal article" date="2017" name="Mol. Plant">
        <title>The Genome of Medicinal Plant Macleaya cordata Provides New Insights into Benzylisoquinoline Alkaloids Metabolism.</title>
        <authorList>
            <person name="Liu X."/>
            <person name="Liu Y."/>
            <person name="Huang P."/>
            <person name="Ma Y."/>
            <person name="Qing Z."/>
            <person name="Tang Q."/>
            <person name="Cao H."/>
            <person name="Cheng P."/>
            <person name="Zheng Y."/>
            <person name="Yuan Z."/>
            <person name="Zhou Y."/>
            <person name="Liu J."/>
            <person name="Tang Z."/>
            <person name="Zhuo Y."/>
            <person name="Zhang Y."/>
            <person name="Yu L."/>
            <person name="Huang J."/>
            <person name="Yang P."/>
            <person name="Peng Q."/>
            <person name="Zhang J."/>
            <person name="Jiang W."/>
            <person name="Zhang Z."/>
            <person name="Lin K."/>
            <person name="Ro D.K."/>
            <person name="Chen X."/>
            <person name="Xiong X."/>
            <person name="Shang Y."/>
            <person name="Huang S."/>
            <person name="Zeng J."/>
        </authorList>
    </citation>
    <scope>NUCLEOTIDE SEQUENCE [LARGE SCALE GENOMIC DNA]</scope>
    <source>
        <strain evidence="3">cv. BLH2017</strain>
        <tissue evidence="2">Root</tissue>
    </source>
</reference>
<keyword evidence="1" id="KW-0812">Transmembrane</keyword>
<keyword evidence="3" id="KW-1185">Reference proteome</keyword>
<sequence>MIGFYSDNGEFIFENDGVSWLLWIHLLVMFLLIVVLYYFTVFVSDGAATSEVGQISAKKYGQLEEFRECKNNYLINNISRSSCSQDIKVCREIMCKESSVRPTKANKGTRPKALWRVTKSSDREREWARVQAWTWVWVG</sequence>
<dbReference type="OrthoDB" id="1653570at2759"/>
<keyword evidence="1" id="KW-0472">Membrane</keyword>
<dbReference type="Proteomes" id="UP000195402">
    <property type="component" value="Unassembled WGS sequence"/>
</dbReference>
<dbReference type="AlphaFoldDB" id="A0A200QT97"/>
<protein>
    <submittedName>
        <fullName evidence="2">Uncharacterized protein</fullName>
    </submittedName>
</protein>
<dbReference type="InParanoid" id="A0A200QT97"/>